<dbReference type="PANTHER" id="PTHR48100">
    <property type="entry name" value="BROAD-SPECIFICITY PHOSPHATASE YOR283W-RELATED"/>
    <property type="match status" value="1"/>
</dbReference>
<evidence type="ECO:0000313" key="4">
    <source>
        <dbReference type="Proteomes" id="UP001190491"/>
    </source>
</evidence>
<dbReference type="SUPFAM" id="SSF53254">
    <property type="entry name" value="Phosphoglycerate mutase-like"/>
    <property type="match status" value="1"/>
</dbReference>
<reference evidence="1 3" key="1">
    <citation type="submission" date="2023-07" db="EMBL/GenBank/DDBJ databases">
        <authorList>
            <person name="Peeters C."/>
        </authorList>
    </citation>
    <scope>NUCLEOTIDE SEQUENCE</scope>
    <source>
        <strain evidence="2 3">LMG 32965</strain>
        <strain evidence="1">R-77567</strain>
    </source>
</reference>
<protein>
    <recommendedName>
        <fullName evidence="5">Alpha-ribazole phosphatase</fullName>
    </recommendedName>
</protein>
<comment type="caution">
    <text evidence="1">The sequence shown here is derived from an EMBL/GenBank/DDBJ whole genome shotgun (WGS) entry which is preliminary data.</text>
</comment>
<dbReference type="Proteomes" id="UP001189792">
    <property type="component" value="Unassembled WGS sequence"/>
</dbReference>
<dbReference type="GO" id="GO:0005737">
    <property type="term" value="C:cytoplasm"/>
    <property type="evidence" value="ECO:0007669"/>
    <property type="project" value="TreeGrafter"/>
</dbReference>
<evidence type="ECO:0000313" key="3">
    <source>
        <dbReference type="Proteomes" id="UP001189792"/>
    </source>
</evidence>
<dbReference type="InterPro" id="IPR029033">
    <property type="entry name" value="His_PPase_superfam"/>
</dbReference>
<proteinExistence type="predicted"/>
<dbReference type="GO" id="GO:0016791">
    <property type="term" value="F:phosphatase activity"/>
    <property type="evidence" value="ECO:0007669"/>
    <property type="project" value="TreeGrafter"/>
</dbReference>
<dbReference type="Proteomes" id="UP001190491">
    <property type="component" value="Unassembled WGS sequence"/>
</dbReference>
<evidence type="ECO:0000313" key="1">
    <source>
        <dbReference type="EMBL" id="CAJ0850163.1"/>
    </source>
</evidence>
<keyword evidence="3" id="KW-1185">Reference proteome</keyword>
<evidence type="ECO:0000313" key="2">
    <source>
        <dbReference type="EMBL" id="CAJ0855875.1"/>
    </source>
</evidence>
<dbReference type="InterPro" id="IPR050275">
    <property type="entry name" value="PGM_Phosphatase"/>
</dbReference>
<dbReference type="EMBL" id="CAUDKO010000001">
    <property type="protein sequence ID" value="CAJ0850163.1"/>
    <property type="molecule type" value="Genomic_DNA"/>
</dbReference>
<dbReference type="SMART" id="SM00855">
    <property type="entry name" value="PGAM"/>
    <property type="match status" value="1"/>
</dbReference>
<dbReference type="InterPro" id="IPR013078">
    <property type="entry name" value="His_Pase_superF_clade-1"/>
</dbReference>
<organism evidence="1 4">
    <name type="scientific">Ralstonia flatus</name>
    <dbReference type="NCBI Taxonomy" id="3058601"/>
    <lineage>
        <taxon>Bacteria</taxon>
        <taxon>Pseudomonadati</taxon>
        <taxon>Pseudomonadota</taxon>
        <taxon>Betaproteobacteria</taxon>
        <taxon>Burkholderiales</taxon>
        <taxon>Burkholderiaceae</taxon>
        <taxon>Ralstonia</taxon>
    </lineage>
</organism>
<dbReference type="CDD" id="cd07067">
    <property type="entry name" value="HP_PGM_like"/>
    <property type="match status" value="1"/>
</dbReference>
<evidence type="ECO:0008006" key="5">
    <source>
        <dbReference type="Google" id="ProtNLM"/>
    </source>
</evidence>
<dbReference type="Pfam" id="PF00300">
    <property type="entry name" value="His_Phos_1"/>
    <property type="match status" value="1"/>
</dbReference>
<dbReference type="Gene3D" id="3.40.50.1240">
    <property type="entry name" value="Phosphoglycerate mutase-like"/>
    <property type="match status" value="1"/>
</dbReference>
<accession>A0AAD2BVT4</accession>
<dbReference type="EMBL" id="CAUDLI010000001">
    <property type="protein sequence ID" value="CAJ0855875.1"/>
    <property type="molecule type" value="Genomic_DNA"/>
</dbReference>
<gene>
    <name evidence="2" type="ORF">R77564_00326</name>
    <name evidence="1" type="ORF">R77567_00412</name>
</gene>
<name>A0AAD2BVT4_9RALS</name>
<dbReference type="AlphaFoldDB" id="A0AAD2BVT4"/>
<sequence>MDVILIRHARPAMTAGLCYGRTDLELASPMDPAPSAIVEKLAAHTPHRLLASPLQRSRLTAEAMAQAARLPAIELDAQLMELDFGAWEGCQWDDIPRAEIDRWARDLVHGNPHGGESAADLLARVTTWATAMTAATAATTTSGACVWAVTHAGCMRALAAHWLQRPLAETLQWPLQWGAACGFRVLPDTLPVLLFWNR</sequence>
<dbReference type="RefSeq" id="WP_206274984.1">
    <property type="nucleotide sequence ID" value="NZ_CAUDKO010000001.1"/>
</dbReference>
<dbReference type="PANTHER" id="PTHR48100:SF1">
    <property type="entry name" value="HISTIDINE PHOSPHATASE FAMILY PROTEIN-RELATED"/>
    <property type="match status" value="1"/>
</dbReference>